<gene>
    <name evidence="6" type="ORF">RCA23_c04110</name>
</gene>
<dbReference type="GO" id="GO:0016020">
    <property type="term" value="C:membrane"/>
    <property type="evidence" value="ECO:0007669"/>
    <property type="project" value="UniProtKB-SubCell"/>
</dbReference>
<protein>
    <recommendedName>
        <fullName evidence="8">MAPEG family protein</fullName>
    </recommendedName>
</protein>
<dbReference type="SUPFAM" id="SSF161084">
    <property type="entry name" value="MAPEG domain-like"/>
    <property type="match status" value="1"/>
</dbReference>
<accession>A0AAN0VHC3</accession>
<evidence type="ECO:0000256" key="4">
    <source>
        <dbReference type="ARBA" id="ARBA00023136"/>
    </source>
</evidence>
<dbReference type="RefSeq" id="WP_044051192.1">
    <property type="nucleotide sequence ID" value="NZ_CP003984.1"/>
</dbReference>
<dbReference type="Pfam" id="PF01124">
    <property type="entry name" value="MAPEG"/>
    <property type="match status" value="1"/>
</dbReference>
<dbReference type="KEGG" id="ptp:RCA23_c04110"/>
<dbReference type="InterPro" id="IPR001129">
    <property type="entry name" value="Membr-assoc_MAPEG"/>
</dbReference>
<keyword evidence="7" id="KW-1185">Reference proteome</keyword>
<evidence type="ECO:0000313" key="7">
    <source>
        <dbReference type="Proteomes" id="UP000028680"/>
    </source>
</evidence>
<reference evidence="6 7" key="1">
    <citation type="journal article" date="2014" name="ISME J.">
        <title>Adaptation of an abundant Roseobacter RCA organism to pelagic systems revealed by genomic and transcriptomic analyses.</title>
        <authorList>
            <person name="Voget S."/>
            <person name="Wemheuer B."/>
            <person name="Brinkhoff T."/>
            <person name="Vollmers J."/>
            <person name="Dietrich S."/>
            <person name="Giebel H.A."/>
            <person name="Beardsley C."/>
            <person name="Sardemann C."/>
            <person name="Bakenhus I."/>
            <person name="Billerbeck S."/>
            <person name="Daniel R."/>
            <person name="Simon M."/>
        </authorList>
    </citation>
    <scope>NUCLEOTIDE SEQUENCE [LARGE SCALE GENOMIC DNA]</scope>
    <source>
        <strain evidence="6 7">RCA23</strain>
    </source>
</reference>
<sequence>MSSLEFYTSLSAIWIAIAWVPYILDRIMVHGLAGTMANPTPSLAQQSNWAMRAKAAHGVAIQAFAAYAPLAILAMIRIPEDGYPGILAMTFFIGIFAHYIIYAIGITVLRTLSFALASLSTLALGLRIIGII</sequence>
<keyword evidence="2 5" id="KW-0812">Transmembrane</keyword>
<dbReference type="Gene3D" id="1.20.120.550">
    <property type="entry name" value="Membrane associated eicosanoid/glutathione metabolism-like domain"/>
    <property type="match status" value="1"/>
</dbReference>
<evidence type="ECO:0008006" key="8">
    <source>
        <dbReference type="Google" id="ProtNLM"/>
    </source>
</evidence>
<dbReference type="Proteomes" id="UP000028680">
    <property type="component" value="Chromosome"/>
</dbReference>
<comment type="subcellular location">
    <subcellularLocation>
        <location evidence="1">Membrane</location>
    </subcellularLocation>
</comment>
<dbReference type="InterPro" id="IPR023352">
    <property type="entry name" value="MAPEG-like_dom_sf"/>
</dbReference>
<feature type="transmembrane region" description="Helical" evidence="5">
    <location>
        <begin position="55"/>
        <end position="76"/>
    </location>
</feature>
<keyword evidence="4 5" id="KW-0472">Membrane</keyword>
<feature type="transmembrane region" description="Helical" evidence="5">
    <location>
        <begin position="6"/>
        <end position="24"/>
    </location>
</feature>
<evidence type="ECO:0000256" key="2">
    <source>
        <dbReference type="ARBA" id="ARBA00022692"/>
    </source>
</evidence>
<organism evidence="6 7">
    <name type="scientific">Planktomarina temperata RCA23</name>
    <dbReference type="NCBI Taxonomy" id="666509"/>
    <lineage>
        <taxon>Bacteria</taxon>
        <taxon>Pseudomonadati</taxon>
        <taxon>Pseudomonadota</taxon>
        <taxon>Alphaproteobacteria</taxon>
        <taxon>Rhodobacterales</taxon>
        <taxon>Paracoccaceae</taxon>
        <taxon>Planktomarina</taxon>
    </lineage>
</organism>
<feature type="transmembrane region" description="Helical" evidence="5">
    <location>
        <begin position="82"/>
        <end position="104"/>
    </location>
</feature>
<evidence type="ECO:0000256" key="1">
    <source>
        <dbReference type="ARBA" id="ARBA00004370"/>
    </source>
</evidence>
<dbReference type="EMBL" id="CP003984">
    <property type="protein sequence ID" value="AII85972.1"/>
    <property type="molecule type" value="Genomic_DNA"/>
</dbReference>
<evidence type="ECO:0000256" key="5">
    <source>
        <dbReference type="SAM" id="Phobius"/>
    </source>
</evidence>
<evidence type="ECO:0000313" key="6">
    <source>
        <dbReference type="EMBL" id="AII85972.1"/>
    </source>
</evidence>
<dbReference type="AlphaFoldDB" id="A0AAN0VHC3"/>
<keyword evidence="3 5" id="KW-1133">Transmembrane helix</keyword>
<evidence type="ECO:0000256" key="3">
    <source>
        <dbReference type="ARBA" id="ARBA00022989"/>
    </source>
</evidence>
<proteinExistence type="predicted"/>
<name>A0AAN0VHC3_9RHOB</name>
<feature type="transmembrane region" description="Helical" evidence="5">
    <location>
        <begin position="111"/>
        <end position="130"/>
    </location>
</feature>